<feature type="compositionally biased region" description="Low complexity" evidence="1">
    <location>
        <begin position="11"/>
        <end position="24"/>
    </location>
</feature>
<evidence type="ECO:0000256" key="2">
    <source>
        <dbReference type="SAM" id="Phobius"/>
    </source>
</evidence>
<gene>
    <name evidence="3" type="ORF">EV191_12914</name>
</gene>
<comment type="caution">
    <text evidence="3">The sequence shown here is derived from an EMBL/GenBank/DDBJ whole genome shotgun (WGS) entry which is preliminary data.</text>
</comment>
<name>A0A4V2SQY2_9PSEU</name>
<organism evidence="3 4">
    <name type="scientific">Tamaricihabitans halophyticus</name>
    <dbReference type="NCBI Taxonomy" id="1262583"/>
    <lineage>
        <taxon>Bacteria</taxon>
        <taxon>Bacillati</taxon>
        <taxon>Actinomycetota</taxon>
        <taxon>Actinomycetes</taxon>
        <taxon>Pseudonocardiales</taxon>
        <taxon>Pseudonocardiaceae</taxon>
        <taxon>Tamaricihabitans</taxon>
    </lineage>
</organism>
<dbReference type="Proteomes" id="UP000294911">
    <property type="component" value="Unassembled WGS sequence"/>
</dbReference>
<feature type="transmembrane region" description="Helical" evidence="2">
    <location>
        <begin position="260"/>
        <end position="284"/>
    </location>
</feature>
<sequence length="467" mass="49353">MGQPQQDPLRGDQAAAGPEGPGDGASASGVAWLLALPKAIARRLRDSAATSPGRLTMIGVGLVVLAMIAGIVGTIVAQDKRDVVTNLTDYREPLSSAAQQIYGSLSEADASAATAFLNGGIEPDSLRSSYELNIARAGAALSKATSDQGATSEADLMVKTLATQLPVYTGLVETARTYNRQGFPAGAAYLREASALMSEEILPAARKLYQIDSAELSEQQDEANAFPWVMAIFGIGLLVALIATQRYLTRRTNRVINKGLLVATIAVGIAVLWGTGAMLTQAILVNDGREHGSNQADVLSRARIAALEGRANETMTLVSRGEGDAFQKNFDAARKRLVGADGNGGLLAEARGLAEGAEHADDVRAATENAKLWLQRHQQMRKLDQEGDYEQAQQLAVGAEEQSVATAFRKLDESLQRGISAGRQEFRAGTVYGGRALLLLAPGMTLLALVAAGGVAVGIQERLREYR</sequence>
<evidence type="ECO:0000313" key="3">
    <source>
        <dbReference type="EMBL" id="TCP40676.1"/>
    </source>
</evidence>
<keyword evidence="2" id="KW-0812">Transmembrane</keyword>
<dbReference type="RefSeq" id="WP_243659328.1">
    <property type="nucleotide sequence ID" value="NZ_SLXQ01000029.1"/>
</dbReference>
<accession>A0A4V2SQY2</accession>
<dbReference type="AlphaFoldDB" id="A0A4V2SQY2"/>
<reference evidence="3 4" key="1">
    <citation type="submission" date="2019-03" db="EMBL/GenBank/DDBJ databases">
        <title>Genomic Encyclopedia of Type Strains, Phase IV (KMG-IV): sequencing the most valuable type-strain genomes for metagenomic binning, comparative biology and taxonomic classification.</title>
        <authorList>
            <person name="Goeker M."/>
        </authorList>
    </citation>
    <scope>NUCLEOTIDE SEQUENCE [LARGE SCALE GENOMIC DNA]</scope>
    <source>
        <strain evidence="3 4">DSM 45765</strain>
    </source>
</reference>
<evidence type="ECO:0008006" key="5">
    <source>
        <dbReference type="Google" id="ProtNLM"/>
    </source>
</evidence>
<keyword evidence="2" id="KW-1133">Transmembrane helix</keyword>
<dbReference type="EMBL" id="SLXQ01000029">
    <property type="protein sequence ID" value="TCP40676.1"/>
    <property type="molecule type" value="Genomic_DNA"/>
</dbReference>
<keyword evidence="2" id="KW-0472">Membrane</keyword>
<evidence type="ECO:0000256" key="1">
    <source>
        <dbReference type="SAM" id="MobiDB-lite"/>
    </source>
</evidence>
<keyword evidence="4" id="KW-1185">Reference proteome</keyword>
<protein>
    <recommendedName>
        <fullName evidence="5">Secreted protein</fullName>
    </recommendedName>
</protein>
<feature type="region of interest" description="Disordered" evidence="1">
    <location>
        <begin position="1"/>
        <end position="24"/>
    </location>
</feature>
<evidence type="ECO:0000313" key="4">
    <source>
        <dbReference type="Proteomes" id="UP000294911"/>
    </source>
</evidence>
<feature type="transmembrane region" description="Helical" evidence="2">
    <location>
        <begin position="436"/>
        <end position="459"/>
    </location>
</feature>
<proteinExistence type="predicted"/>
<feature type="transmembrane region" description="Helical" evidence="2">
    <location>
        <begin position="55"/>
        <end position="77"/>
    </location>
</feature>
<feature type="transmembrane region" description="Helical" evidence="2">
    <location>
        <begin position="225"/>
        <end position="248"/>
    </location>
</feature>